<keyword evidence="3" id="KW-1185">Reference proteome</keyword>
<dbReference type="AlphaFoldDB" id="A0A2G5USD9"/>
<accession>A0A2G5USD9</accession>
<gene>
    <name evidence="2" type="primary">Cni-cnk-1</name>
    <name evidence="2" type="synonym">Cnig_chr_III.g9540</name>
    <name evidence="2" type="ORF">B9Z55_009540</name>
</gene>
<sequence>MKTAKEIYSKMANQPRTISQSVSSYNNDLSDQNFFLGQQQLSTSHHQQPSSNGMTTSKSGTSGFKFK</sequence>
<dbReference type="Proteomes" id="UP000230233">
    <property type="component" value="Chromosome III"/>
</dbReference>
<feature type="region of interest" description="Disordered" evidence="1">
    <location>
        <begin position="37"/>
        <end position="67"/>
    </location>
</feature>
<evidence type="ECO:0000313" key="3">
    <source>
        <dbReference type="Proteomes" id="UP000230233"/>
    </source>
</evidence>
<comment type="caution">
    <text evidence="2">The sequence shown here is derived from an EMBL/GenBank/DDBJ whole genome shotgun (WGS) entry which is preliminary data.</text>
</comment>
<protein>
    <submittedName>
        <fullName evidence="2">Uncharacterized protein</fullName>
    </submittedName>
</protein>
<proteinExistence type="predicted"/>
<evidence type="ECO:0000313" key="2">
    <source>
        <dbReference type="EMBL" id="PIC42472.1"/>
    </source>
</evidence>
<feature type="compositionally biased region" description="Polar residues" evidence="1">
    <location>
        <begin position="11"/>
        <end position="24"/>
    </location>
</feature>
<evidence type="ECO:0000256" key="1">
    <source>
        <dbReference type="SAM" id="MobiDB-lite"/>
    </source>
</evidence>
<dbReference type="OrthoDB" id="74412at2759"/>
<organism evidence="2 3">
    <name type="scientific">Caenorhabditis nigoni</name>
    <dbReference type="NCBI Taxonomy" id="1611254"/>
    <lineage>
        <taxon>Eukaryota</taxon>
        <taxon>Metazoa</taxon>
        <taxon>Ecdysozoa</taxon>
        <taxon>Nematoda</taxon>
        <taxon>Chromadorea</taxon>
        <taxon>Rhabditida</taxon>
        <taxon>Rhabditina</taxon>
        <taxon>Rhabditomorpha</taxon>
        <taxon>Rhabditoidea</taxon>
        <taxon>Rhabditidae</taxon>
        <taxon>Peloderinae</taxon>
        <taxon>Caenorhabditis</taxon>
    </lineage>
</organism>
<dbReference type="EMBL" id="PDUG01000003">
    <property type="protein sequence ID" value="PIC42472.1"/>
    <property type="molecule type" value="Genomic_DNA"/>
</dbReference>
<name>A0A2G5USD9_9PELO</name>
<reference evidence="3" key="1">
    <citation type="submission" date="2017-10" db="EMBL/GenBank/DDBJ databases">
        <title>Rapid genome shrinkage in a self-fertile nematode reveals novel sperm competition proteins.</title>
        <authorList>
            <person name="Yin D."/>
            <person name="Schwarz E.M."/>
            <person name="Thomas C.G."/>
            <person name="Felde R.L."/>
            <person name="Korf I.F."/>
            <person name="Cutter A.D."/>
            <person name="Schartner C.M."/>
            <person name="Ralston E.J."/>
            <person name="Meyer B.J."/>
            <person name="Haag E.S."/>
        </authorList>
    </citation>
    <scope>NUCLEOTIDE SEQUENCE [LARGE SCALE GENOMIC DNA]</scope>
    <source>
        <strain evidence="3">JU1422</strain>
    </source>
</reference>
<feature type="region of interest" description="Disordered" evidence="1">
    <location>
        <begin position="1"/>
        <end position="24"/>
    </location>
</feature>